<dbReference type="GO" id="GO:0015190">
    <property type="term" value="F:L-leucine transmembrane transporter activity"/>
    <property type="evidence" value="ECO:0007669"/>
    <property type="project" value="TreeGrafter"/>
</dbReference>
<evidence type="ECO:0000256" key="4">
    <source>
        <dbReference type="ARBA" id="ARBA00022475"/>
    </source>
</evidence>
<reference evidence="10" key="1">
    <citation type="submission" date="2020-08" db="EMBL/GenBank/DDBJ databases">
        <title>Genome public.</title>
        <authorList>
            <person name="Liu C."/>
            <person name="Sun Q."/>
        </authorList>
    </citation>
    <scope>NUCLEOTIDE SEQUENCE</scope>
    <source>
        <strain evidence="10">BX15</strain>
    </source>
</reference>
<feature type="transmembrane region" description="Helical" evidence="9">
    <location>
        <begin position="41"/>
        <end position="63"/>
    </location>
</feature>
<dbReference type="EMBL" id="JACOQI010000019">
    <property type="protein sequence ID" value="MBC5771600.1"/>
    <property type="molecule type" value="Genomic_DNA"/>
</dbReference>
<feature type="transmembrane region" description="Helical" evidence="9">
    <location>
        <begin position="237"/>
        <end position="258"/>
    </location>
</feature>
<evidence type="ECO:0000256" key="8">
    <source>
        <dbReference type="ARBA" id="ARBA00023136"/>
    </source>
</evidence>
<dbReference type="Gene3D" id="1.20.1740.10">
    <property type="entry name" value="Amino acid/polyamine transporter I"/>
    <property type="match status" value="1"/>
</dbReference>
<protein>
    <recommendedName>
        <fullName evidence="9">Branched-chain amino acid transport system carrier protein</fullName>
    </recommendedName>
</protein>
<evidence type="ECO:0000313" key="11">
    <source>
        <dbReference type="Proteomes" id="UP000620327"/>
    </source>
</evidence>
<sequence length="450" mass="48422">MKQKLSFKEYIYVASMLFGMFFGAGNLIFPVYMGQVAGRNMWAAVLGFLITGVGLPLLGVAALGISRSNGLFDLSHKVGRPYAFFFTCALYLTIGPFFAIPRCATTSFTVGLEQILPHDDKSWLYLLLFSLLFFAVTLVLSLRPGKILTYVGKVLTPCFLVFLAIMVFVTILHPTTSIGAVEPQGAYAAQPFFTGFLEGYNTMDALASLAFGIVVVQVIQGLGVEKAESVAMTTVRSGILSCLLMGVIYLLVTLMGVWSRGALEAAPNGGTALAQIAQHYLGKAGLLVLAATVTLACLKTAVGLITSCAETFVGMFPKGLSYRNWVFVFTGISFLLANVGLTAIITYAVPVLMFLYPLAITLILLALLGHFFDHDRAVYAWVTGLTLVAAFYDLLRTLPDHLRAVLHVNGLVDTVGKALPFATIGLGWICPAILGLVIGLIFRAVRPKKA</sequence>
<feature type="transmembrane region" description="Helical" evidence="9">
    <location>
        <begin position="325"/>
        <end position="348"/>
    </location>
</feature>
<dbReference type="PANTHER" id="PTHR30588:SF0">
    <property type="entry name" value="BRANCHED-CHAIN AMINO ACID PERMEASE BRNQ"/>
    <property type="match status" value="1"/>
</dbReference>
<comment type="subcellular location">
    <subcellularLocation>
        <location evidence="1 9">Cell membrane</location>
        <topology evidence="1 9">Multi-pass membrane protein</topology>
    </subcellularLocation>
</comment>
<dbReference type="GO" id="GO:0015818">
    <property type="term" value="P:isoleucine transport"/>
    <property type="evidence" value="ECO:0007669"/>
    <property type="project" value="TreeGrafter"/>
</dbReference>
<feature type="transmembrane region" description="Helical" evidence="9">
    <location>
        <begin position="379"/>
        <end position="398"/>
    </location>
</feature>
<feature type="transmembrane region" description="Helical" evidence="9">
    <location>
        <begin position="83"/>
        <end position="102"/>
    </location>
</feature>
<dbReference type="RefSeq" id="WP_187015792.1">
    <property type="nucleotide sequence ID" value="NZ_JACOQI010000019.1"/>
</dbReference>
<feature type="transmembrane region" description="Helical" evidence="9">
    <location>
        <begin position="12"/>
        <end position="29"/>
    </location>
</feature>
<comment type="caution">
    <text evidence="10">The sequence shown here is derived from an EMBL/GenBank/DDBJ whole genome shotgun (WGS) entry which is preliminary data.</text>
</comment>
<dbReference type="GO" id="GO:0015188">
    <property type="term" value="F:L-isoleucine transmembrane transporter activity"/>
    <property type="evidence" value="ECO:0007669"/>
    <property type="project" value="TreeGrafter"/>
</dbReference>
<evidence type="ECO:0000313" key="10">
    <source>
        <dbReference type="EMBL" id="MBC5771600.1"/>
    </source>
</evidence>
<feature type="transmembrane region" description="Helical" evidence="9">
    <location>
        <begin position="286"/>
        <end position="313"/>
    </location>
</feature>
<evidence type="ECO:0000256" key="3">
    <source>
        <dbReference type="ARBA" id="ARBA00022448"/>
    </source>
</evidence>
<evidence type="ECO:0000256" key="1">
    <source>
        <dbReference type="ARBA" id="ARBA00004651"/>
    </source>
</evidence>
<dbReference type="Pfam" id="PF05525">
    <property type="entry name" value="Branch_AA_trans"/>
    <property type="match status" value="1"/>
</dbReference>
<dbReference type="GO" id="GO:0005304">
    <property type="term" value="F:L-valine transmembrane transporter activity"/>
    <property type="evidence" value="ECO:0007669"/>
    <property type="project" value="TreeGrafter"/>
</dbReference>
<organism evidence="10 11">
    <name type="scientific">Dysosmobacter segnis</name>
    <dbReference type="NCBI Taxonomy" id="2763042"/>
    <lineage>
        <taxon>Bacteria</taxon>
        <taxon>Bacillati</taxon>
        <taxon>Bacillota</taxon>
        <taxon>Clostridia</taxon>
        <taxon>Eubacteriales</taxon>
        <taxon>Oscillospiraceae</taxon>
        <taxon>Dysosmobacter</taxon>
    </lineage>
</organism>
<name>A0A923MJ37_9FIRM</name>
<dbReference type="GO" id="GO:0015820">
    <property type="term" value="P:L-leucine transport"/>
    <property type="evidence" value="ECO:0007669"/>
    <property type="project" value="TreeGrafter"/>
</dbReference>
<feature type="transmembrane region" description="Helical" evidence="9">
    <location>
        <begin position="418"/>
        <end position="442"/>
    </location>
</feature>
<dbReference type="AlphaFoldDB" id="A0A923MJ37"/>
<comment type="function">
    <text evidence="9">Component of the transport system for branched-chain amino acids.</text>
</comment>
<dbReference type="GO" id="GO:0005886">
    <property type="term" value="C:plasma membrane"/>
    <property type="evidence" value="ECO:0007669"/>
    <property type="project" value="UniProtKB-SubCell"/>
</dbReference>
<accession>A0A923MJ37</accession>
<evidence type="ECO:0000256" key="5">
    <source>
        <dbReference type="ARBA" id="ARBA00022692"/>
    </source>
</evidence>
<evidence type="ECO:0000256" key="2">
    <source>
        <dbReference type="ARBA" id="ARBA00008540"/>
    </source>
</evidence>
<keyword evidence="8 9" id="KW-0472">Membrane</keyword>
<proteinExistence type="inferred from homology"/>
<feature type="transmembrane region" description="Helical" evidence="9">
    <location>
        <begin position="354"/>
        <end position="372"/>
    </location>
</feature>
<dbReference type="InterPro" id="IPR004685">
    <property type="entry name" value="Brnchd-chn_aa_trnsp_Livcs"/>
</dbReference>
<gene>
    <name evidence="10" type="primary">brnQ</name>
    <name evidence="10" type="ORF">H8Z83_14965</name>
</gene>
<keyword evidence="3 9" id="KW-0813">Transport</keyword>
<evidence type="ECO:0000256" key="7">
    <source>
        <dbReference type="ARBA" id="ARBA00022989"/>
    </source>
</evidence>
<keyword evidence="7 9" id="KW-1133">Transmembrane helix</keyword>
<dbReference type="NCBIfam" id="TIGR00796">
    <property type="entry name" value="livcs"/>
    <property type="match status" value="1"/>
</dbReference>
<keyword evidence="6 9" id="KW-0029">Amino-acid transport</keyword>
<comment type="similarity">
    <text evidence="2 9">Belongs to the branched chain amino acid transporter family.</text>
</comment>
<dbReference type="PANTHER" id="PTHR30588">
    <property type="entry name" value="BRANCHED-CHAIN AMINO ACID TRANSPORT SYSTEM 2 CARRIER PROTEIN"/>
    <property type="match status" value="1"/>
</dbReference>
<evidence type="ECO:0000256" key="9">
    <source>
        <dbReference type="RuleBase" id="RU362122"/>
    </source>
</evidence>
<keyword evidence="4" id="KW-1003">Cell membrane</keyword>
<keyword evidence="5 9" id="KW-0812">Transmembrane</keyword>
<feature type="transmembrane region" description="Helical" evidence="9">
    <location>
        <begin position="154"/>
        <end position="173"/>
    </location>
</feature>
<evidence type="ECO:0000256" key="6">
    <source>
        <dbReference type="ARBA" id="ARBA00022970"/>
    </source>
</evidence>
<feature type="transmembrane region" description="Helical" evidence="9">
    <location>
        <begin position="205"/>
        <end position="225"/>
    </location>
</feature>
<keyword evidence="11" id="KW-1185">Reference proteome</keyword>
<dbReference type="Proteomes" id="UP000620327">
    <property type="component" value="Unassembled WGS sequence"/>
</dbReference>
<feature type="transmembrane region" description="Helical" evidence="9">
    <location>
        <begin position="122"/>
        <end position="142"/>
    </location>
</feature>